<protein>
    <submittedName>
        <fullName evidence="1">Uncharacterized protein</fullName>
    </submittedName>
</protein>
<name>A0A6H3NP22_9LEPT</name>
<sequence length="369" mass="42984">MIINCSDLNRLPNFLKINKDLNKYSNYIDPNLKKYLISTNELWISIDENDLQLKRLEVNNFKDTKYTLKKGNLFEIIGGYPSIENAEYFLIYLPNDTHWVSSKIKKQKALENFHIKPYFLEQSDFGDSKILAAKSGGIQVYEKPDFKSKVLLKVYENENFWLWEIKPEIKNVNPLFFVSVTDIKDRNFDKLGNWINVTYKNLNGYVFSTDVIPILDHCANLQILNKSNKFLKKGALLNSFGDNILNRFSLRDNLWGILKKSDKSYSFAITKTAYYCRELRNFHIVKIIDVKTILSQYSNEFESTKPGGGNIFCKNPMHSGTDMFIIYNEEIAKNDIKNTFSIDTQTEKIIEIESKKTICEDICAKFDCD</sequence>
<dbReference type="EMBL" id="JAMQQD010000007">
    <property type="protein sequence ID" value="MCW7516701.1"/>
    <property type="molecule type" value="Genomic_DNA"/>
</dbReference>
<proteinExistence type="predicted"/>
<dbReference type="Proteomes" id="UP001209694">
    <property type="component" value="Unassembled WGS sequence"/>
</dbReference>
<accession>A0A6H3NP22</accession>
<dbReference type="AlphaFoldDB" id="A0A6H3NP22"/>
<reference evidence="1" key="1">
    <citation type="submission" date="2022-06" db="EMBL/GenBank/DDBJ databases">
        <title>Leptospira isolates from biofilms formed at urban environments.</title>
        <authorList>
            <person name="Ribeiro P.S."/>
            <person name="Sousa T."/>
            <person name="Carvalho N."/>
            <person name="Aburjaile F."/>
            <person name="Neves F."/>
            <person name="Oliveira D."/>
            <person name="Blanco L."/>
            <person name="Lima J."/>
            <person name="Costa F."/>
            <person name="Brenig B."/>
            <person name="Soares S."/>
            <person name="Ramos R."/>
            <person name="Goes-Neto A."/>
            <person name="Matiuzzi M."/>
            <person name="Azevedo V."/>
            <person name="Ristow P."/>
        </authorList>
    </citation>
    <scope>NUCLEOTIDE SEQUENCE</scope>
    <source>
        <strain evidence="1">VSF7</strain>
    </source>
</reference>
<comment type="caution">
    <text evidence="1">The sequence shown here is derived from an EMBL/GenBank/DDBJ whole genome shotgun (WGS) entry which is preliminary data.</text>
</comment>
<gene>
    <name evidence="1" type="ORF">ND810_16160</name>
</gene>
<organism evidence="1 2">
    <name type="scientific">Leptospira levettii</name>
    <dbReference type="NCBI Taxonomy" id="2023178"/>
    <lineage>
        <taxon>Bacteria</taxon>
        <taxon>Pseudomonadati</taxon>
        <taxon>Spirochaetota</taxon>
        <taxon>Spirochaetia</taxon>
        <taxon>Leptospirales</taxon>
        <taxon>Leptospiraceae</taxon>
        <taxon>Leptospira</taxon>
    </lineage>
</organism>
<evidence type="ECO:0000313" key="1">
    <source>
        <dbReference type="EMBL" id="MCW7516701.1"/>
    </source>
</evidence>
<evidence type="ECO:0000313" key="2">
    <source>
        <dbReference type="Proteomes" id="UP001209694"/>
    </source>
</evidence>